<gene>
    <name evidence="2" type="ORF">L873DRAFT_1691965</name>
</gene>
<evidence type="ECO:0000313" key="3">
    <source>
        <dbReference type="Proteomes" id="UP000276215"/>
    </source>
</evidence>
<dbReference type="Pfam" id="PF03184">
    <property type="entry name" value="DDE_1"/>
    <property type="match status" value="1"/>
</dbReference>
<proteinExistence type="predicted"/>
<dbReference type="EMBL" id="ML120407">
    <property type="protein sequence ID" value="RPA97180.1"/>
    <property type="molecule type" value="Genomic_DNA"/>
</dbReference>
<evidence type="ECO:0000313" key="2">
    <source>
        <dbReference type="EMBL" id="RPA97180.1"/>
    </source>
</evidence>
<name>A0A3N4JL93_9PEZI</name>
<keyword evidence="3" id="KW-1185">Reference proteome</keyword>
<dbReference type="InterPro" id="IPR004875">
    <property type="entry name" value="DDE_SF_endonuclease_dom"/>
</dbReference>
<dbReference type="Proteomes" id="UP000276215">
    <property type="component" value="Unassembled WGS sequence"/>
</dbReference>
<dbReference type="AlphaFoldDB" id="A0A3N4JL93"/>
<reference evidence="2 3" key="1">
    <citation type="journal article" date="2018" name="Nat. Ecol. Evol.">
        <title>Pezizomycetes genomes reveal the molecular basis of ectomycorrhizal truffle lifestyle.</title>
        <authorList>
            <person name="Murat C."/>
            <person name="Payen T."/>
            <person name="Noel B."/>
            <person name="Kuo A."/>
            <person name="Morin E."/>
            <person name="Chen J."/>
            <person name="Kohler A."/>
            <person name="Krizsan K."/>
            <person name="Balestrini R."/>
            <person name="Da Silva C."/>
            <person name="Montanini B."/>
            <person name="Hainaut M."/>
            <person name="Levati E."/>
            <person name="Barry K.W."/>
            <person name="Belfiori B."/>
            <person name="Cichocki N."/>
            <person name="Clum A."/>
            <person name="Dockter R.B."/>
            <person name="Fauchery L."/>
            <person name="Guy J."/>
            <person name="Iotti M."/>
            <person name="Le Tacon F."/>
            <person name="Lindquist E.A."/>
            <person name="Lipzen A."/>
            <person name="Malagnac F."/>
            <person name="Mello A."/>
            <person name="Molinier V."/>
            <person name="Miyauchi S."/>
            <person name="Poulain J."/>
            <person name="Riccioni C."/>
            <person name="Rubini A."/>
            <person name="Sitrit Y."/>
            <person name="Splivallo R."/>
            <person name="Traeger S."/>
            <person name="Wang M."/>
            <person name="Zifcakova L."/>
            <person name="Wipf D."/>
            <person name="Zambonelli A."/>
            <person name="Paolocci F."/>
            <person name="Nowrousian M."/>
            <person name="Ottonello S."/>
            <person name="Baldrian P."/>
            <person name="Spatafora J.W."/>
            <person name="Henrissat B."/>
            <person name="Nagy L.G."/>
            <person name="Aury J.M."/>
            <person name="Wincker P."/>
            <person name="Grigoriev I.V."/>
            <person name="Bonfante P."/>
            <person name="Martin F.M."/>
        </authorList>
    </citation>
    <scope>NUCLEOTIDE SEQUENCE [LARGE SCALE GENOMIC DNA]</scope>
    <source>
        <strain evidence="2 3">120613-1</strain>
    </source>
</reference>
<protein>
    <recommendedName>
        <fullName evidence="1">DDE-1 domain-containing protein</fullName>
    </recommendedName>
</protein>
<dbReference type="OrthoDB" id="2917041at2759"/>
<organism evidence="2 3">
    <name type="scientific">Choiromyces venosus 120613-1</name>
    <dbReference type="NCBI Taxonomy" id="1336337"/>
    <lineage>
        <taxon>Eukaryota</taxon>
        <taxon>Fungi</taxon>
        <taxon>Dikarya</taxon>
        <taxon>Ascomycota</taxon>
        <taxon>Pezizomycotina</taxon>
        <taxon>Pezizomycetes</taxon>
        <taxon>Pezizales</taxon>
        <taxon>Tuberaceae</taxon>
        <taxon>Choiromyces</taxon>
    </lineage>
</organism>
<sequence>IFNIDESGVRIECSTGEIVIVPIQVKELYTTSHENCKSLTIIETICTDGSQPLPSVIICPGEKIMENWIQDNLSRAEVMGLHHFIKHLGASPDEHWCILLLDSHITHYKDDFIIKYHENYIVPFQFPSHLTHVLQPLDVSIFRP</sequence>
<dbReference type="GO" id="GO:0003676">
    <property type="term" value="F:nucleic acid binding"/>
    <property type="evidence" value="ECO:0007669"/>
    <property type="project" value="InterPro"/>
</dbReference>
<feature type="domain" description="DDE-1" evidence="1">
    <location>
        <begin position="81"/>
        <end position="143"/>
    </location>
</feature>
<feature type="non-terminal residue" evidence="2">
    <location>
        <position position="1"/>
    </location>
</feature>
<accession>A0A3N4JL93</accession>
<evidence type="ECO:0000259" key="1">
    <source>
        <dbReference type="Pfam" id="PF03184"/>
    </source>
</evidence>